<keyword evidence="2" id="KW-1185">Reference proteome</keyword>
<gene>
    <name evidence="1" type="ORF">ACFOUW_02680</name>
</gene>
<accession>A0ABV7Y4H9</accession>
<evidence type="ECO:0000313" key="2">
    <source>
        <dbReference type="Proteomes" id="UP001595699"/>
    </source>
</evidence>
<dbReference type="EMBL" id="JBHRZH010000003">
    <property type="protein sequence ID" value="MFC3759727.1"/>
    <property type="molecule type" value="Genomic_DNA"/>
</dbReference>
<reference evidence="2" key="1">
    <citation type="journal article" date="2019" name="Int. J. Syst. Evol. Microbiol.">
        <title>The Global Catalogue of Microorganisms (GCM) 10K type strain sequencing project: providing services to taxonomists for standard genome sequencing and annotation.</title>
        <authorList>
            <consortium name="The Broad Institute Genomics Platform"/>
            <consortium name="The Broad Institute Genome Sequencing Center for Infectious Disease"/>
            <person name="Wu L."/>
            <person name="Ma J."/>
        </authorList>
    </citation>
    <scope>NUCLEOTIDE SEQUENCE [LARGE SCALE GENOMIC DNA]</scope>
    <source>
        <strain evidence="2">CGMCC 4.7241</strain>
    </source>
</reference>
<dbReference type="RefSeq" id="WP_205121660.1">
    <property type="nucleotide sequence ID" value="NZ_JAFBCM010000001.1"/>
</dbReference>
<evidence type="ECO:0000313" key="1">
    <source>
        <dbReference type="EMBL" id="MFC3759727.1"/>
    </source>
</evidence>
<protein>
    <submittedName>
        <fullName evidence="1">Uncharacterized protein</fullName>
    </submittedName>
</protein>
<proteinExistence type="predicted"/>
<comment type="caution">
    <text evidence="1">The sequence shown here is derived from an EMBL/GenBank/DDBJ whole genome shotgun (WGS) entry which is preliminary data.</text>
</comment>
<name>A0ABV7Y4H9_9ACTN</name>
<sequence length="101" mass="10703">MKTTEQGAASSVFLATSRRVACIGGRYFEDCHEAELVDELRGGIFGVLPHAFDLMPRGGCGTYPISCSPRRAADGQPSTTKARSVEVLCRRVVGVGRSNGG</sequence>
<organism evidence="1 2">
    <name type="scientific">Tenggerimyces flavus</name>
    <dbReference type="NCBI Taxonomy" id="1708749"/>
    <lineage>
        <taxon>Bacteria</taxon>
        <taxon>Bacillati</taxon>
        <taxon>Actinomycetota</taxon>
        <taxon>Actinomycetes</taxon>
        <taxon>Propionibacteriales</taxon>
        <taxon>Nocardioidaceae</taxon>
        <taxon>Tenggerimyces</taxon>
    </lineage>
</organism>
<dbReference type="Proteomes" id="UP001595699">
    <property type="component" value="Unassembled WGS sequence"/>
</dbReference>